<proteinExistence type="predicted"/>
<reference evidence="4" key="1">
    <citation type="journal article" date="2019" name="Int. J. Syst. Evol. Microbiol.">
        <title>The Global Catalogue of Microorganisms (GCM) 10K type strain sequencing project: providing services to taxonomists for standard genome sequencing and annotation.</title>
        <authorList>
            <consortium name="The Broad Institute Genomics Platform"/>
            <consortium name="The Broad Institute Genome Sequencing Center for Infectious Disease"/>
            <person name="Wu L."/>
            <person name="Ma J."/>
        </authorList>
    </citation>
    <scope>NUCLEOTIDE SEQUENCE [LARGE SCALE GENOMIC DNA]</scope>
    <source>
        <strain evidence="4">CGMCC 4.7317</strain>
    </source>
</reference>
<organism evidence="3 4">
    <name type="scientific">Longivirga aurantiaca</name>
    <dbReference type="NCBI Taxonomy" id="1837743"/>
    <lineage>
        <taxon>Bacteria</taxon>
        <taxon>Bacillati</taxon>
        <taxon>Actinomycetota</taxon>
        <taxon>Actinomycetes</taxon>
        <taxon>Sporichthyales</taxon>
        <taxon>Sporichthyaceae</taxon>
        <taxon>Longivirga</taxon>
    </lineage>
</organism>
<dbReference type="Pfam" id="PF21805">
    <property type="entry name" value="Imm5_like"/>
    <property type="match status" value="1"/>
</dbReference>
<name>A0ABW1T1W1_9ACTN</name>
<evidence type="ECO:0000313" key="4">
    <source>
        <dbReference type="Proteomes" id="UP001596138"/>
    </source>
</evidence>
<keyword evidence="4" id="KW-1185">Reference proteome</keyword>
<comment type="caution">
    <text evidence="3">The sequence shown here is derived from an EMBL/GenBank/DDBJ whole genome shotgun (WGS) entry which is preliminary data.</text>
</comment>
<feature type="region of interest" description="Disordered" evidence="1">
    <location>
        <begin position="87"/>
        <end position="119"/>
    </location>
</feature>
<feature type="domain" description="Imm-5-like" evidence="2">
    <location>
        <begin position="7"/>
        <end position="110"/>
    </location>
</feature>
<accession>A0ABW1T1W1</accession>
<dbReference type="Proteomes" id="UP001596138">
    <property type="component" value="Unassembled WGS sequence"/>
</dbReference>
<dbReference type="InterPro" id="IPR048667">
    <property type="entry name" value="Imm5-like"/>
</dbReference>
<evidence type="ECO:0000259" key="2">
    <source>
        <dbReference type="Pfam" id="PF21805"/>
    </source>
</evidence>
<protein>
    <submittedName>
        <fullName evidence="3">Immunity protein</fullName>
    </submittedName>
</protein>
<feature type="compositionally biased region" description="Low complexity" evidence="1">
    <location>
        <begin position="87"/>
        <end position="98"/>
    </location>
</feature>
<evidence type="ECO:0000313" key="3">
    <source>
        <dbReference type="EMBL" id="MFC6238691.1"/>
    </source>
</evidence>
<sequence length="119" mass="12008">MTPVDGEQARLALAAATSAEAVLPFFEEASPGDHRPADAIEAARAWARGEITVDSARQAAYGAHTAAREAHTAAAVAAARSAGHAAATAENAGHAPHAQQYADRAAAEQARVDGSLSSP</sequence>
<evidence type="ECO:0000256" key="1">
    <source>
        <dbReference type="SAM" id="MobiDB-lite"/>
    </source>
</evidence>
<dbReference type="EMBL" id="JBHSTI010000008">
    <property type="protein sequence ID" value="MFC6238691.1"/>
    <property type="molecule type" value="Genomic_DNA"/>
</dbReference>
<gene>
    <name evidence="3" type="ORF">ACFQGU_12455</name>
</gene>
<dbReference type="RefSeq" id="WP_386767119.1">
    <property type="nucleotide sequence ID" value="NZ_JBHSTI010000008.1"/>
</dbReference>